<dbReference type="PANTHER" id="PTHR35484">
    <property type="entry name" value="OUTER ENVELOPE PORE PROTEIN 37, CHLOROPLASTIC"/>
    <property type="match status" value="1"/>
</dbReference>
<protein>
    <submittedName>
        <fullName evidence="2">Chloroplast outer envelope protein 37</fullName>
    </submittedName>
</protein>
<gene>
    <name evidence="2" type="ORF">Acr_00g0100400</name>
</gene>
<reference evidence="3" key="1">
    <citation type="submission" date="2019-07" db="EMBL/GenBank/DDBJ databases">
        <title>De Novo Assembly of kiwifruit Actinidia rufa.</title>
        <authorList>
            <person name="Sugita-Konishi S."/>
            <person name="Sato K."/>
            <person name="Mori E."/>
            <person name="Abe Y."/>
            <person name="Kisaki G."/>
            <person name="Hamano K."/>
            <person name="Suezawa K."/>
            <person name="Otani M."/>
            <person name="Fukuda T."/>
            <person name="Manabe T."/>
            <person name="Gomi K."/>
            <person name="Tabuchi M."/>
            <person name="Akimitsu K."/>
            <person name="Kataoka I."/>
        </authorList>
    </citation>
    <scope>NUCLEOTIDE SEQUENCE [LARGE SCALE GENOMIC DNA]</scope>
    <source>
        <strain evidence="3">cv. Fuchu</strain>
    </source>
</reference>
<evidence type="ECO:0000313" key="2">
    <source>
        <dbReference type="EMBL" id="GFS46143.1"/>
    </source>
</evidence>
<keyword evidence="3" id="KW-1185">Reference proteome</keyword>
<dbReference type="EMBL" id="BJWL01000462">
    <property type="protein sequence ID" value="GFS46143.1"/>
    <property type="molecule type" value="Genomic_DNA"/>
</dbReference>
<feature type="region of interest" description="Disordered" evidence="1">
    <location>
        <begin position="1"/>
        <end position="35"/>
    </location>
</feature>
<comment type="caution">
    <text evidence="2">The sequence shown here is derived from an EMBL/GenBank/DDBJ whole genome shotgun (WGS) entry which is preliminary data.</text>
</comment>
<dbReference type="GO" id="GO:0009707">
    <property type="term" value="C:chloroplast outer membrane"/>
    <property type="evidence" value="ECO:0007669"/>
    <property type="project" value="TreeGrafter"/>
</dbReference>
<accession>A0A7J0DZS1</accession>
<dbReference type="InterPro" id="IPR038951">
    <property type="entry name" value="OEP37-like"/>
</dbReference>
<keyword evidence="2" id="KW-0946">Virion</keyword>
<feature type="compositionally biased region" description="Pro residues" evidence="1">
    <location>
        <begin position="10"/>
        <end position="26"/>
    </location>
</feature>
<evidence type="ECO:0000256" key="1">
    <source>
        <dbReference type="SAM" id="MobiDB-lite"/>
    </source>
</evidence>
<sequence>MEEFSRPNPNLLPPPSTAGVQPPPRNPFGGLLSVPRQRPGVRVTTEFDSDSSVFFHKISCKLFESLVKLKLSFRNDRKGEISDPQLDLTSKCLSLHYDLEEHNASIKGSFDVGPGLQLRAAHDVKDSSILTPVNDCVAQMINPRGG</sequence>
<dbReference type="PANTHER" id="PTHR35484:SF2">
    <property type="entry name" value="OUTER ENVELOPE PORE PROTEIN 37, CHLOROPLASTIC"/>
    <property type="match status" value="1"/>
</dbReference>
<proteinExistence type="predicted"/>
<organism evidence="2 3">
    <name type="scientific">Actinidia rufa</name>
    <dbReference type="NCBI Taxonomy" id="165716"/>
    <lineage>
        <taxon>Eukaryota</taxon>
        <taxon>Viridiplantae</taxon>
        <taxon>Streptophyta</taxon>
        <taxon>Embryophyta</taxon>
        <taxon>Tracheophyta</taxon>
        <taxon>Spermatophyta</taxon>
        <taxon>Magnoliopsida</taxon>
        <taxon>eudicotyledons</taxon>
        <taxon>Gunneridae</taxon>
        <taxon>Pentapetalae</taxon>
        <taxon>asterids</taxon>
        <taxon>Ericales</taxon>
        <taxon>Actinidiaceae</taxon>
        <taxon>Actinidia</taxon>
    </lineage>
</organism>
<keyword evidence="2" id="KW-0261">Viral envelope protein</keyword>
<evidence type="ECO:0000313" key="3">
    <source>
        <dbReference type="Proteomes" id="UP000585474"/>
    </source>
</evidence>
<dbReference type="GO" id="GO:0006812">
    <property type="term" value="P:monoatomic cation transport"/>
    <property type="evidence" value="ECO:0007669"/>
    <property type="project" value="InterPro"/>
</dbReference>
<dbReference type="Proteomes" id="UP000585474">
    <property type="component" value="Unassembled WGS sequence"/>
</dbReference>
<dbReference type="AlphaFoldDB" id="A0A7J0DZS1"/>
<name>A0A7J0DZS1_9ERIC</name>
<dbReference type="GO" id="GO:0005216">
    <property type="term" value="F:monoatomic ion channel activity"/>
    <property type="evidence" value="ECO:0007669"/>
    <property type="project" value="InterPro"/>
</dbReference>
<dbReference type="OrthoDB" id="1735631at2759"/>